<dbReference type="Gene3D" id="3.90.550.10">
    <property type="entry name" value="Spore Coat Polysaccharide Biosynthesis Protein SpsA, Chain A"/>
    <property type="match status" value="1"/>
</dbReference>
<dbReference type="OrthoDB" id="8666056at2"/>
<dbReference type="Gene3D" id="3.40.50.11090">
    <property type="match status" value="1"/>
</dbReference>
<dbReference type="EMBL" id="JAAEAM010000062">
    <property type="protein sequence ID" value="NDV77046.1"/>
    <property type="molecule type" value="Genomic_DNA"/>
</dbReference>
<proteinExistence type="predicted"/>
<dbReference type="Pfam" id="PF22772">
    <property type="entry name" value="WsaF_C"/>
    <property type="match status" value="1"/>
</dbReference>
<organism evidence="2">
    <name type="scientific">Burkholderia cenocepacia</name>
    <dbReference type="NCBI Taxonomy" id="95486"/>
    <lineage>
        <taxon>Bacteria</taxon>
        <taxon>Pseudomonadati</taxon>
        <taxon>Pseudomonadota</taxon>
        <taxon>Betaproteobacteria</taxon>
        <taxon>Burkholderiales</taxon>
        <taxon>Burkholderiaceae</taxon>
        <taxon>Burkholderia</taxon>
        <taxon>Burkholderia cepacia complex</taxon>
    </lineage>
</organism>
<dbReference type="GeneID" id="56563483"/>
<gene>
    <name evidence="2" type="ORF">GFJ35_34100</name>
</gene>
<name>A0A6B2MPT4_9BURK</name>
<evidence type="ECO:0000259" key="1">
    <source>
        <dbReference type="Pfam" id="PF22772"/>
    </source>
</evidence>
<evidence type="ECO:0000313" key="2">
    <source>
        <dbReference type="EMBL" id="NDV77046.1"/>
    </source>
</evidence>
<accession>A0A6B2MPT4</accession>
<dbReference type="RefSeq" id="WP_143272858.1">
    <property type="nucleotide sequence ID" value="NZ_CADETN010000003.1"/>
</dbReference>
<sequence>MKRVDVEFYREWYPEIKDLSDGEIVNHWRASNNLTRHVRNIFGVRHRGNGKKTHSSFSDLTESLNLSVSNIPNDFDWKKYILLNSDLPQSWSRWHAMLHYLQYGIAEQRSYREQGFSEVSAFVEFNADWYARIYNLAADQQPVQHYQQVGRVNLLAPNAEFSPISYWKYNPDVARALTDPLLHYVSHGYAEQREFSRADVSFEKTRKIYSPEEIGSARQFFQFNSEFYLENRPDLKNAGVDPLEHYMVFGEAERARPSRFFDPFYYKEKYSSSLDGWPHSALEHFLSIGMLTGYFPSQEIAVGARRLNYHSAIEWVCHWLGTSESASGKKELHALEDDASYAEAKYEKSAKSAGTKTLNWVIPLFSKGGGGHTTIFRCARTLARLGWKSVFWVDDATNSAQIDALYSEYIGHFPSTNVSFRLIESGFKSIENEFLIATAWTTVYTVAENVQSNVRLYFLQDRESLFLPAGTDALRAEYTFKMGLDFVCAGNWLESLISDQEGDHTHFELCAESVFQKKDPKLEERDILAVIYVRGHTNRRCSDLMIDVANRLSRLGMGEVVIFGDDEPGPRVSSAVTNAGILSVQQMAELFQRAKFGLAASATNYSILPVELAAAGTIVIQPRSESTQKTTDVHGAISVAPTSEAIVGKILSLAKNLDQLKFDELRSEYMNFARSISWENEFEKLSGWLDNKLSPSRRGAPAVIVKKNVGVIIPTYYPDMDFEEVVEAIHGQLTSYNTEIQIVDTRKGGEVSPVIEKIESLGLAKVHAIDVSQFQHGDTRNLGAELHQADYYAYLTQDALPATEYWLESLVSPLAMLPDCGYSFGAHRAYSQHHPIYDYDLSQHFGSIGMQFGILTDRRRWGDRYQSDQFFRAGLCFNSDNNAAYRGDLLRHYRFPSVEFAEDQGIAKRLLDAGYSRAYCPSAVVFHSHDYTSNPTESFKRGTEEAEALFQNFGIVRFSSVKDYLYSIRHVERAVMMDAARLGLAQSDCAGIVEAKKKYIDGLWFVSRNLLEKNSAVKV</sequence>
<protein>
    <recommendedName>
        <fullName evidence="1">WsaF C-terminal domain-containing protein</fullName>
    </recommendedName>
</protein>
<dbReference type="InterPro" id="IPR055050">
    <property type="entry name" value="WsaF_C"/>
</dbReference>
<feature type="domain" description="WsaF C-terminal" evidence="1">
    <location>
        <begin position="530"/>
        <end position="649"/>
    </location>
</feature>
<reference evidence="2" key="1">
    <citation type="submission" date="2019-11" db="EMBL/GenBank/DDBJ databases">
        <title>Burkholderia cenocepacia CF.</title>
        <authorList>
            <person name="Vianna E.F."/>
            <person name="Marques E.A."/>
            <person name="Albano R.M."/>
            <person name="Leao R.S."/>
        </authorList>
    </citation>
    <scope>NUCLEOTIDE SEQUENCE</scope>
    <source>
        <strain evidence="2">MS-2140</strain>
    </source>
</reference>
<comment type="caution">
    <text evidence="2">The sequence shown here is derived from an EMBL/GenBank/DDBJ whole genome shotgun (WGS) entry which is preliminary data.</text>
</comment>
<dbReference type="InterPro" id="IPR029044">
    <property type="entry name" value="Nucleotide-diphossugar_trans"/>
</dbReference>
<dbReference type="Gene3D" id="3.40.50.2000">
    <property type="entry name" value="Glycogen Phosphorylase B"/>
    <property type="match status" value="1"/>
</dbReference>
<dbReference type="AlphaFoldDB" id="A0A6B2MPT4"/>
<dbReference type="SUPFAM" id="SSF53448">
    <property type="entry name" value="Nucleotide-diphospho-sugar transferases"/>
    <property type="match status" value="1"/>
</dbReference>